<dbReference type="AlphaFoldDB" id="A0A1Y6HCI1"/>
<dbReference type="Proteomes" id="UP000195953">
    <property type="component" value="Chromosome 1"/>
</dbReference>
<reference evidence="5 7" key="2">
    <citation type="submission" date="2017-05" db="EMBL/GenBank/DDBJ databases">
        <authorList>
            <person name="Song R."/>
            <person name="Chenine A.L."/>
            <person name="Ruprecht R.M."/>
        </authorList>
    </citation>
    <scope>NUCLEOTIDE SEQUENCE [LARGE SCALE GENOMIC DNA]</scope>
    <source>
        <strain evidence="5">PD5205</strain>
    </source>
</reference>
<keyword evidence="6" id="KW-1185">Reference proteome</keyword>
<dbReference type="STRING" id="48664.BER92_04850"/>
<keyword evidence="4" id="KW-0418">Kinase</keyword>
<dbReference type="InterPro" id="IPR003661">
    <property type="entry name" value="HisK_dim/P_dom"/>
</dbReference>
<feature type="domain" description="Signal transduction histidine kinase dimerisation/phosphoacceptor" evidence="3">
    <location>
        <begin position="70"/>
        <end position="121"/>
    </location>
</feature>
<comment type="catalytic activity">
    <reaction evidence="1">
        <text>ATP + protein L-histidine = ADP + protein N-phospho-L-histidine.</text>
        <dbReference type="EC" id="2.7.13.3"/>
    </reaction>
</comment>
<dbReference type="Pfam" id="PF00512">
    <property type="entry name" value="HisKA"/>
    <property type="match status" value="1"/>
</dbReference>
<keyword evidence="4" id="KW-0808">Transferase</keyword>
<evidence type="ECO:0000256" key="1">
    <source>
        <dbReference type="ARBA" id="ARBA00000085"/>
    </source>
</evidence>
<dbReference type="InterPro" id="IPR036097">
    <property type="entry name" value="HisK_dim/P_sf"/>
</dbReference>
<dbReference type="KEGG" id="xfr:BER92_04850"/>
<dbReference type="Proteomes" id="UP000195877">
    <property type="component" value="Chromosome 1"/>
</dbReference>
<evidence type="ECO:0000259" key="3">
    <source>
        <dbReference type="Pfam" id="PF00512"/>
    </source>
</evidence>
<dbReference type="EMBL" id="LT853885">
    <property type="protein sequence ID" value="SMR02323.1"/>
    <property type="molecule type" value="Genomic_DNA"/>
</dbReference>
<accession>A0A1Y6HCI1</accession>
<name>A0A1Y6HCI1_9XANT</name>
<gene>
    <name evidence="5" type="ORF">PD5205_01004</name>
    <name evidence="4" type="ORF">PD885_03009</name>
</gene>
<organism evidence="5 7">
    <name type="scientific">Xanthomonas fragariae</name>
    <dbReference type="NCBI Taxonomy" id="48664"/>
    <lineage>
        <taxon>Bacteria</taxon>
        <taxon>Pseudomonadati</taxon>
        <taxon>Pseudomonadota</taxon>
        <taxon>Gammaproteobacteria</taxon>
        <taxon>Lysobacterales</taxon>
        <taxon>Lysobacteraceae</taxon>
        <taxon>Xanthomonas</taxon>
    </lineage>
</organism>
<evidence type="ECO:0000256" key="2">
    <source>
        <dbReference type="ARBA" id="ARBA00012438"/>
    </source>
</evidence>
<evidence type="ECO:0000313" key="5">
    <source>
        <dbReference type="EMBL" id="SMR02323.1"/>
    </source>
</evidence>
<proteinExistence type="predicted"/>
<reference evidence="4 6" key="1">
    <citation type="submission" date="2017-05" db="EMBL/GenBank/DDBJ databases">
        <authorList>
            <person name="Blom J."/>
        </authorList>
    </citation>
    <scope>NUCLEOTIDE SEQUENCE [LARGE SCALE GENOMIC DNA]</scope>
    <source>
        <strain evidence="4">PD885</strain>
    </source>
</reference>
<protein>
    <recommendedName>
        <fullName evidence="2">histidine kinase</fullName>
        <ecNumber evidence="2">2.7.13.3</ecNumber>
    </recommendedName>
</protein>
<evidence type="ECO:0000313" key="4">
    <source>
        <dbReference type="EMBL" id="SMR00231.1"/>
    </source>
</evidence>
<dbReference type="CDD" id="cd00082">
    <property type="entry name" value="HisKA"/>
    <property type="match status" value="1"/>
</dbReference>
<dbReference type="Gene3D" id="1.10.287.130">
    <property type="match status" value="1"/>
</dbReference>
<dbReference type="SUPFAM" id="SSF47384">
    <property type="entry name" value="Homodimeric domain of signal transducing histidine kinase"/>
    <property type="match status" value="1"/>
</dbReference>
<evidence type="ECO:0000313" key="6">
    <source>
        <dbReference type="Proteomes" id="UP000195877"/>
    </source>
</evidence>
<dbReference type="EMBL" id="LT853882">
    <property type="protein sequence ID" value="SMR00231.1"/>
    <property type="molecule type" value="Genomic_DNA"/>
</dbReference>
<sequence length="155" mass="17053">MTALVKHDILRAKLRRLRRLRSYETTHLQVRTTRAQGAALAQPHHPLERGDAWRPGRGVCGSVACLGVARTPFNAIRGYVQALEMGLAEPGHRRHLQHILGAGRHLFGLVAELLDITRIEAVQGSIDQPRSVAANRLPSITAVSATDAPKDRTLR</sequence>
<dbReference type="EC" id="2.7.13.3" evidence="2"/>
<dbReference type="GO" id="GO:0000155">
    <property type="term" value="F:phosphorelay sensor kinase activity"/>
    <property type="evidence" value="ECO:0007669"/>
    <property type="project" value="InterPro"/>
</dbReference>
<evidence type="ECO:0000313" key="7">
    <source>
        <dbReference type="Proteomes" id="UP000195953"/>
    </source>
</evidence>